<dbReference type="GO" id="GO:0003676">
    <property type="term" value="F:nucleic acid binding"/>
    <property type="evidence" value="ECO:0007669"/>
    <property type="project" value="InterPro"/>
</dbReference>
<evidence type="ECO:0000259" key="2">
    <source>
        <dbReference type="SMART" id="SM00507"/>
    </source>
</evidence>
<reference evidence="3 4" key="1">
    <citation type="submission" date="2017-11" db="EMBL/GenBank/DDBJ databases">
        <title>Infants hospitalized years apart are colonized by the same room-sourced microbial strains.</title>
        <authorList>
            <person name="Brooks B."/>
            <person name="Olm M.R."/>
            <person name="Firek B.A."/>
            <person name="Baker R."/>
            <person name="Thomas B.C."/>
            <person name="Morowitz M.J."/>
            <person name="Banfield J.F."/>
        </authorList>
    </citation>
    <scope>NUCLEOTIDE SEQUENCE [LARGE SCALE GENOMIC DNA]</scope>
    <source>
        <strain evidence="3">S2_012_000_R3_87</strain>
    </source>
</reference>
<evidence type="ECO:0000313" key="3">
    <source>
        <dbReference type="EMBL" id="PZO97646.1"/>
    </source>
</evidence>
<protein>
    <recommendedName>
        <fullName evidence="2">HNH nuclease domain-containing protein</fullName>
    </recommendedName>
</protein>
<dbReference type="CDD" id="cd00085">
    <property type="entry name" value="HNHc"/>
    <property type="match status" value="1"/>
</dbReference>
<feature type="compositionally biased region" description="Low complexity" evidence="1">
    <location>
        <begin position="24"/>
        <end position="34"/>
    </location>
</feature>
<accession>A0A2W5AWF3</accession>
<dbReference type="AlphaFoldDB" id="A0A2W5AWF3"/>
<feature type="domain" description="HNH nuclease" evidence="2">
    <location>
        <begin position="66"/>
        <end position="117"/>
    </location>
</feature>
<dbReference type="SMART" id="SM00507">
    <property type="entry name" value="HNHc"/>
    <property type="match status" value="1"/>
</dbReference>
<feature type="compositionally biased region" description="Basic residues" evidence="1">
    <location>
        <begin position="128"/>
        <end position="139"/>
    </location>
</feature>
<dbReference type="EMBL" id="QFNY01000382">
    <property type="protein sequence ID" value="PZO97646.1"/>
    <property type="molecule type" value="Genomic_DNA"/>
</dbReference>
<dbReference type="GO" id="GO:0008270">
    <property type="term" value="F:zinc ion binding"/>
    <property type="evidence" value="ECO:0007669"/>
    <property type="project" value="InterPro"/>
</dbReference>
<feature type="region of interest" description="Disordered" evidence="1">
    <location>
        <begin position="1"/>
        <end position="40"/>
    </location>
</feature>
<name>A0A2W5AWF3_9CORY</name>
<dbReference type="Gene3D" id="1.10.30.50">
    <property type="match status" value="1"/>
</dbReference>
<proteinExistence type="predicted"/>
<dbReference type="Proteomes" id="UP000249451">
    <property type="component" value="Unassembled WGS sequence"/>
</dbReference>
<dbReference type="InterPro" id="IPR003615">
    <property type="entry name" value="HNH_nuc"/>
</dbReference>
<dbReference type="Pfam" id="PF01844">
    <property type="entry name" value="HNH"/>
    <property type="match status" value="1"/>
</dbReference>
<gene>
    <name evidence="3" type="ORF">DI609_12670</name>
</gene>
<sequence length="147" mass="16414">MTATAHAAPKSSLSNAKTAALAGSTSTTPSTDATSKNKPRAYPWKIPTDYWTSSMAWSNRGHNTTAARLRILERDGYRCTHCGDTQGPFEVDHIDNTRGAHYNTDANKQTLCVACHTRKTRAEEQRGRQRHYARRRLPQKPHPGLIQ</sequence>
<evidence type="ECO:0000256" key="1">
    <source>
        <dbReference type="SAM" id="MobiDB-lite"/>
    </source>
</evidence>
<dbReference type="GO" id="GO:0004519">
    <property type="term" value="F:endonuclease activity"/>
    <property type="evidence" value="ECO:0007669"/>
    <property type="project" value="InterPro"/>
</dbReference>
<dbReference type="InterPro" id="IPR002711">
    <property type="entry name" value="HNH"/>
</dbReference>
<comment type="caution">
    <text evidence="3">The sequence shown here is derived from an EMBL/GenBank/DDBJ whole genome shotgun (WGS) entry which is preliminary data.</text>
</comment>
<organism evidence="3 4">
    <name type="scientific">Corynebacterium urealyticum</name>
    <dbReference type="NCBI Taxonomy" id="43771"/>
    <lineage>
        <taxon>Bacteria</taxon>
        <taxon>Bacillati</taxon>
        <taxon>Actinomycetota</taxon>
        <taxon>Actinomycetes</taxon>
        <taxon>Mycobacteriales</taxon>
        <taxon>Corynebacteriaceae</taxon>
        <taxon>Corynebacterium</taxon>
    </lineage>
</organism>
<feature type="region of interest" description="Disordered" evidence="1">
    <location>
        <begin position="119"/>
        <end position="147"/>
    </location>
</feature>
<evidence type="ECO:0000313" key="4">
    <source>
        <dbReference type="Proteomes" id="UP000249451"/>
    </source>
</evidence>